<feature type="non-terminal residue" evidence="1">
    <location>
        <position position="188"/>
    </location>
</feature>
<accession>A0ACA9Q5Q7</accession>
<gene>
    <name evidence="1" type="ORF">ACOLOM_LOCUS11969</name>
</gene>
<comment type="caution">
    <text evidence="1">The sequence shown here is derived from an EMBL/GenBank/DDBJ whole genome shotgun (WGS) entry which is preliminary data.</text>
</comment>
<evidence type="ECO:0000313" key="2">
    <source>
        <dbReference type="Proteomes" id="UP000789525"/>
    </source>
</evidence>
<proteinExistence type="predicted"/>
<organism evidence="1 2">
    <name type="scientific">Acaulospora colombiana</name>
    <dbReference type="NCBI Taxonomy" id="27376"/>
    <lineage>
        <taxon>Eukaryota</taxon>
        <taxon>Fungi</taxon>
        <taxon>Fungi incertae sedis</taxon>
        <taxon>Mucoromycota</taxon>
        <taxon>Glomeromycotina</taxon>
        <taxon>Glomeromycetes</taxon>
        <taxon>Diversisporales</taxon>
        <taxon>Acaulosporaceae</taxon>
        <taxon>Acaulospora</taxon>
    </lineage>
</organism>
<reference evidence="1" key="1">
    <citation type="submission" date="2021-06" db="EMBL/GenBank/DDBJ databases">
        <authorList>
            <person name="Kallberg Y."/>
            <person name="Tangrot J."/>
            <person name="Rosling A."/>
        </authorList>
    </citation>
    <scope>NUCLEOTIDE SEQUENCE</scope>
    <source>
        <strain evidence="1">CL356</strain>
    </source>
</reference>
<keyword evidence="2" id="KW-1185">Reference proteome</keyword>
<evidence type="ECO:0000313" key="1">
    <source>
        <dbReference type="EMBL" id="CAG8737157.1"/>
    </source>
</evidence>
<sequence length="188" mass="20512">VAILVILLCSLLAFNSYFIEPLGVGSDSDGHAILDRMLLVMLSASTSSTHLTLDFFYSLALFLRRPASRDTPRALAPGLPRRPTVRYRAPLAQTDRATVFETEGYWFESNRRPFSRGGTFREADLGKSLTFSVSPSIAGEIPADRLVSGRDGMYGWLNSPKGTVEGSTADGVEEAAEENRLTPPVEKA</sequence>
<dbReference type="EMBL" id="CAJVPT010045948">
    <property type="protein sequence ID" value="CAG8737157.1"/>
    <property type="molecule type" value="Genomic_DNA"/>
</dbReference>
<dbReference type="Proteomes" id="UP000789525">
    <property type="component" value="Unassembled WGS sequence"/>
</dbReference>
<name>A0ACA9Q5Q7_9GLOM</name>
<feature type="non-terminal residue" evidence="1">
    <location>
        <position position="1"/>
    </location>
</feature>
<protein>
    <submittedName>
        <fullName evidence="1">12866_t:CDS:1</fullName>
    </submittedName>
</protein>